<dbReference type="SUPFAM" id="SSF50494">
    <property type="entry name" value="Trypsin-like serine proteases"/>
    <property type="match status" value="1"/>
</dbReference>
<protein>
    <submittedName>
        <fullName evidence="9">Trypsin delta-like</fullName>
    </submittedName>
</protein>
<dbReference type="InterPro" id="IPR050430">
    <property type="entry name" value="Peptidase_S1"/>
</dbReference>
<evidence type="ECO:0000313" key="8">
    <source>
        <dbReference type="Proteomes" id="UP001652740"/>
    </source>
</evidence>
<dbReference type="PANTHER" id="PTHR24276:SF98">
    <property type="entry name" value="FI18310P1-RELATED"/>
    <property type="match status" value="1"/>
</dbReference>
<gene>
    <name evidence="9" type="primary">LOC113514083</name>
</gene>
<feature type="chain" id="PRO_5047473587" evidence="6">
    <location>
        <begin position="19"/>
        <end position="272"/>
    </location>
</feature>
<keyword evidence="5" id="KW-1015">Disulfide bond</keyword>
<dbReference type="InterPro" id="IPR001254">
    <property type="entry name" value="Trypsin_dom"/>
</dbReference>
<dbReference type="Gene3D" id="2.40.10.10">
    <property type="entry name" value="Trypsin-like serine proteases"/>
    <property type="match status" value="1"/>
</dbReference>
<evidence type="ECO:0000256" key="4">
    <source>
        <dbReference type="ARBA" id="ARBA00022825"/>
    </source>
</evidence>
<dbReference type="Proteomes" id="UP001652740">
    <property type="component" value="Unplaced"/>
</dbReference>
<keyword evidence="4" id="KW-0720">Serine protease</keyword>
<dbReference type="InterPro" id="IPR009003">
    <property type="entry name" value="Peptidase_S1_PA"/>
</dbReference>
<accession>A0ABM3MNW3</accession>
<keyword evidence="3" id="KW-0378">Hydrolase</keyword>
<dbReference type="CDD" id="cd00190">
    <property type="entry name" value="Tryp_SPc"/>
    <property type="match status" value="1"/>
</dbReference>
<evidence type="ECO:0000259" key="7">
    <source>
        <dbReference type="PROSITE" id="PS50240"/>
    </source>
</evidence>
<evidence type="ECO:0000313" key="9">
    <source>
        <dbReference type="RefSeq" id="XP_052753067.1"/>
    </source>
</evidence>
<evidence type="ECO:0000256" key="1">
    <source>
        <dbReference type="ARBA" id="ARBA00007664"/>
    </source>
</evidence>
<feature type="signal peptide" evidence="6">
    <location>
        <begin position="1"/>
        <end position="18"/>
    </location>
</feature>
<keyword evidence="2" id="KW-0645">Protease</keyword>
<dbReference type="PRINTS" id="PR00722">
    <property type="entry name" value="CHYMOTRYPSIN"/>
</dbReference>
<reference evidence="9" key="1">
    <citation type="submission" date="2025-08" db="UniProtKB">
        <authorList>
            <consortium name="RefSeq"/>
        </authorList>
    </citation>
    <scope>IDENTIFICATION</scope>
    <source>
        <tissue evidence="9">Whole larvae</tissue>
    </source>
</reference>
<dbReference type="GeneID" id="113514083"/>
<evidence type="ECO:0000256" key="6">
    <source>
        <dbReference type="SAM" id="SignalP"/>
    </source>
</evidence>
<sequence>MEFRIICLILTLIAAASASPSSRIVGGTPTTIFEYPFVVSVEYHYPAADLRVQRCVGSLISSWHALTAAYCFTDAALNSTSIRAGSSTSLVGGTVVSIREVILHPDYVENPRTGDIAIVVLTAPLALTAAINIAYIPPQQTFIPDGYPVEIVSWGSEFVDGPQIGSLQKINSNVVAQAQCEAAYEENENVVIYDQVLCAASEGTSVCTGDSGAPLIIGETLIGLSSYFTACDDSTPDVFTRVDRHTGWILEHAVPPNGKNADASIRIARSVL</sequence>
<proteinExistence type="inferred from homology"/>
<dbReference type="SMART" id="SM00020">
    <property type="entry name" value="Tryp_SPc"/>
    <property type="match status" value="1"/>
</dbReference>
<comment type="similarity">
    <text evidence="1">Belongs to the peptidase S1 family.</text>
</comment>
<dbReference type="PANTHER" id="PTHR24276">
    <property type="entry name" value="POLYSERASE-RELATED"/>
    <property type="match status" value="1"/>
</dbReference>
<keyword evidence="8" id="KW-1185">Reference proteome</keyword>
<dbReference type="InterPro" id="IPR043504">
    <property type="entry name" value="Peptidase_S1_PA_chymotrypsin"/>
</dbReference>
<evidence type="ECO:0000256" key="2">
    <source>
        <dbReference type="ARBA" id="ARBA00022670"/>
    </source>
</evidence>
<dbReference type="InterPro" id="IPR001314">
    <property type="entry name" value="Peptidase_S1A"/>
</dbReference>
<evidence type="ECO:0000256" key="3">
    <source>
        <dbReference type="ARBA" id="ARBA00022801"/>
    </source>
</evidence>
<dbReference type="RefSeq" id="XP_052753067.1">
    <property type="nucleotide sequence ID" value="XM_052897107.1"/>
</dbReference>
<dbReference type="PROSITE" id="PS50240">
    <property type="entry name" value="TRYPSIN_DOM"/>
    <property type="match status" value="1"/>
</dbReference>
<keyword evidence="6" id="KW-0732">Signal</keyword>
<feature type="domain" description="Peptidase S1" evidence="7">
    <location>
        <begin position="24"/>
        <end position="254"/>
    </location>
</feature>
<evidence type="ECO:0000256" key="5">
    <source>
        <dbReference type="ARBA" id="ARBA00023157"/>
    </source>
</evidence>
<dbReference type="Pfam" id="PF00089">
    <property type="entry name" value="Trypsin"/>
    <property type="match status" value="1"/>
</dbReference>
<name>A0ABM3MNW3_GALME</name>
<organism evidence="8 9">
    <name type="scientific">Galleria mellonella</name>
    <name type="common">Greater wax moth</name>
    <dbReference type="NCBI Taxonomy" id="7137"/>
    <lineage>
        <taxon>Eukaryota</taxon>
        <taxon>Metazoa</taxon>
        <taxon>Ecdysozoa</taxon>
        <taxon>Arthropoda</taxon>
        <taxon>Hexapoda</taxon>
        <taxon>Insecta</taxon>
        <taxon>Pterygota</taxon>
        <taxon>Neoptera</taxon>
        <taxon>Endopterygota</taxon>
        <taxon>Lepidoptera</taxon>
        <taxon>Glossata</taxon>
        <taxon>Ditrysia</taxon>
        <taxon>Pyraloidea</taxon>
        <taxon>Pyralidae</taxon>
        <taxon>Galleriinae</taxon>
        <taxon>Galleria</taxon>
    </lineage>
</organism>